<protein>
    <submittedName>
        <fullName evidence="1">Uncharacterized protein</fullName>
    </submittedName>
</protein>
<evidence type="ECO:0000313" key="2">
    <source>
        <dbReference type="Proteomes" id="UP000594638"/>
    </source>
</evidence>
<sequence length="146" mass="16651">MLQTTETTSYKLYMSKLDSPAAAIRSTVAAEKNPYQQLYRSAAMFKSIRTSPANQKYDYAFQVTPCVLVSVFISALDSVIEQQQQDSYQVLQQLQQDLISIVLATKGYMSKRRSSKSLGRNRDRFTPPHLQFAFIHHHTLHLTFAA</sequence>
<gene>
    <name evidence="1" type="ORF">OLEA9_A062375</name>
</gene>
<name>A0A8S0U379_OLEEU</name>
<accession>A0A8S0U379</accession>
<evidence type="ECO:0000313" key="1">
    <source>
        <dbReference type="EMBL" id="CAA3010572.1"/>
    </source>
</evidence>
<organism evidence="1 2">
    <name type="scientific">Olea europaea subsp. europaea</name>
    <dbReference type="NCBI Taxonomy" id="158383"/>
    <lineage>
        <taxon>Eukaryota</taxon>
        <taxon>Viridiplantae</taxon>
        <taxon>Streptophyta</taxon>
        <taxon>Embryophyta</taxon>
        <taxon>Tracheophyta</taxon>
        <taxon>Spermatophyta</taxon>
        <taxon>Magnoliopsida</taxon>
        <taxon>eudicotyledons</taxon>
        <taxon>Gunneridae</taxon>
        <taxon>Pentapetalae</taxon>
        <taxon>asterids</taxon>
        <taxon>lamiids</taxon>
        <taxon>Lamiales</taxon>
        <taxon>Oleaceae</taxon>
        <taxon>Oleeae</taxon>
        <taxon>Olea</taxon>
    </lineage>
</organism>
<dbReference type="Proteomes" id="UP000594638">
    <property type="component" value="Unassembled WGS sequence"/>
</dbReference>
<dbReference type="EMBL" id="CACTIH010007346">
    <property type="protein sequence ID" value="CAA3010572.1"/>
    <property type="molecule type" value="Genomic_DNA"/>
</dbReference>
<reference evidence="1 2" key="1">
    <citation type="submission" date="2019-12" db="EMBL/GenBank/DDBJ databases">
        <authorList>
            <person name="Alioto T."/>
            <person name="Alioto T."/>
            <person name="Gomez Garrido J."/>
        </authorList>
    </citation>
    <scope>NUCLEOTIDE SEQUENCE [LARGE SCALE GENOMIC DNA]</scope>
</reference>
<proteinExistence type="predicted"/>
<dbReference type="Gramene" id="OE9A062375T1">
    <property type="protein sequence ID" value="OE9A062375C1"/>
    <property type="gene ID" value="OE9A062375"/>
</dbReference>
<dbReference type="AlphaFoldDB" id="A0A8S0U379"/>
<keyword evidence="2" id="KW-1185">Reference proteome</keyword>
<comment type="caution">
    <text evidence="1">The sequence shown here is derived from an EMBL/GenBank/DDBJ whole genome shotgun (WGS) entry which is preliminary data.</text>
</comment>